<gene>
    <name evidence="2" type="ORF">AB1Y20_005363</name>
</gene>
<protein>
    <submittedName>
        <fullName evidence="2">Uncharacterized protein</fullName>
    </submittedName>
</protein>
<accession>A0AB34J6A7</accession>
<sequence>MAEVAADAALPVDAALLLSVNSALVLATVISPLLSADLVDAPCAALRASLPHIGASLASALRRAAGGCERFRARRQLLFMLIHGAVTYATGDAIAQAALAARSGGGSAEPREARREKIRRRRAVRWRPVSSARAALVGVLSDTVPFYFWSVGLDRLEGSWVTRIFPLLLRKPSLLLATKVGAHLLTFQPVCTASYLLLQQLFRGQPWSNAMRFVRRKFVAAFAPAFVSFLAGGPIVYSLPSVLLQGALRNLGVLVISVYLAVVASNNT</sequence>
<name>A0AB34J6A7_PRYPA</name>
<evidence type="ECO:0000313" key="2">
    <source>
        <dbReference type="EMBL" id="KAL1512091.1"/>
    </source>
</evidence>
<dbReference type="Proteomes" id="UP001515480">
    <property type="component" value="Unassembled WGS sequence"/>
</dbReference>
<reference evidence="2 3" key="1">
    <citation type="journal article" date="2024" name="Science">
        <title>Giant polyketide synthase enzymes in the biosynthesis of giant marine polyether toxins.</title>
        <authorList>
            <person name="Fallon T.R."/>
            <person name="Shende V.V."/>
            <person name="Wierzbicki I.H."/>
            <person name="Pendleton A.L."/>
            <person name="Watervoot N.F."/>
            <person name="Auber R.P."/>
            <person name="Gonzalez D.J."/>
            <person name="Wisecaver J.H."/>
            <person name="Moore B.S."/>
        </authorList>
    </citation>
    <scope>NUCLEOTIDE SEQUENCE [LARGE SCALE GENOMIC DNA]</scope>
    <source>
        <strain evidence="2 3">12B1</strain>
    </source>
</reference>
<comment type="caution">
    <text evidence="2">The sequence shown here is derived from an EMBL/GenBank/DDBJ whole genome shotgun (WGS) entry which is preliminary data.</text>
</comment>
<evidence type="ECO:0000313" key="3">
    <source>
        <dbReference type="Proteomes" id="UP001515480"/>
    </source>
</evidence>
<keyword evidence="3" id="KW-1185">Reference proteome</keyword>
<keyword evidence="1" id="KW-0812">Transmembrane</keyword>
<organism evidence="2 3">
    <name type="scientific">Prymnesium parvum</name>
    <name type="common">Toxic golden alga</name>
    <dbReference type="NCBI Taxonomy" id="97485"/>
    <lineage>
        <taxon>Eukaryota</taxon>
        <taxon>Haptista</taxon>
        <taxon>Haptophyta</taxon>
        <taxon>Prymnesiophyceae</taxon>
        <taxon>Prymnesiales</taxon>
        <taxon>Prymnesiaceae</taxon>
        <taxon>Prymnesium</taxon>
    </lineage>
</organism>
<keyword evidence="1" id="KW-1133">Transmembrane helix</keyword>
<feature type="transmembrane region" description="Helical" evidence="1">
    <location>
        <begin position="243"/>
        <end position="264"/>
    </location>
</feature>
<feature type="transmembrane region" description="Helical" evidence="1">
    <location>
        <begin position="180"/>
        <end position="198"/>
    </location>
</feature>
<dbReference type="AlphaFoldDB" id="A0AB34J6A7"/>
<proteinExistence type="predicted"/>
<evidence type="ECO:0000256" key="1">
    <source>
        <dbReference type="SAM" id="Phobius"/>
    </source>
</evidence>
<keyword evidence="1" id="KW-0472">Membrane</keyword>
<dbReference type="EMBL" id="JBGBPQ010000013">
    <property type="protein sequence ID" value="KAL1512091.1"/>
    <property type="molecule type" value="Genomic_DNA"/>
</dbReference>
<feature type="transmembrane region" description="Helical" evidence="1">
    <location>
        <begin position="129"/>
        <end position="149"/>
    </location>
</feature>
<feature type="transmembrane region" description="Helical" evidence="1">
    <location>
        <begin position="218"/>
        <end position="237"/>
    </location>
</feature>